<reference evidence="1 2" key="1">
    <citation type="submission" date="2011-09" db="EMBL/GenBank/DDBJ databases">
        <authorList>
            <person name="Weinstock G."/>
            <person name="Sodergren E."/>
            <person name="Clifton S."/>
            <person name="Fulton L."/>
            <person name="Fulton B."/>
            <person name="Courtney L."/>
            <person name="Fronick C."/>
            <person name="Harrison M."/>
            <person name="Strong C."/>
            <person name="Farmer C."/>
            <person name="Delahaunty K."/>
            <person name="Markovic C."/>
            <person name="Hall O."/>
            <person name="Minx P."/>
            <person name="Tomlinson C."/>
            <person name="Mitreva M."/>
            <person name="Hou S."/>
            <person name="Chen J."/>
            <person name="Wollam A."/>
            <person name="Pepin K.H."/>
            <person name="Johnson M."/>
            <person name="Bhonagiri V."/>
            <person name="Zhang X."/>
            <person name="Suruliraj S."/>
            <person name="Warren W."/>
            <person name="Chinwalla A."/>
            <person name="Mardis E.R."/>
            <person name="Wilson R.K."/>
        </authorList>
    </citation>
    <scope>NUCLEOTIDE SEQUENCE [LARGE SCALE GENOMIC DNA]</scope>
    <source>
        <strain evidence="1 2">F0439</strain>
    </source>
</reference>
<dbReference type="AlphaFoldDB" id="G9ZNM0"/>
<proteinExistence type="predicted"/>
<accession>G9ZNM0</accession>
<protein>
    <submittedName>
        <fullName evidence="1">Uncharacterized protein</fullName>
    </submittedName>
</protein>
<evidence type="ECO:0000313" key="2">
    <source>
        <dbReference type="Proteomes" id="UP000004625"/>
    </source>
</evidence>
<name>G9ZNM0_9LACO</name>
<dbReference type="STRING" id="797515.HMPREF9103_01323"/>
<organism evidence="1 2">
    <name type="scientific">Lentilactobacillus parafarraginis F0439</name>
    <dbReference type="NCBI Taxonomy" id="797515"/>
    <lineage>
        <taxon>Bacteria</taxon>
        <taxon>Bacillati</taxon>
        <taxon>Bacillota</taxon>
        <taxon>Bacilli</taxon>
        <taxon>Lactobacillales</taxon>
        <taxon>Lactobacillaceae</taxon>
        <taxon>Lentilactobacillus</taxon>
    </lineage>
</organism>
<keyword evidence="2" id="KW-1185">Reference proteome</keyword>
<dbReference type="EMBL" id="AGEY01000062">
    <property type="protein sequence ID" value="EHL98768.1"/>
    <property type="molecule type" value="Genomic_DNA"/>
</dbReference>
<evidence type="ECO:0000313" key="1">
    <source>
        <dbReference type="EMBL" id="EHL98768.1"/>
    </source>
</evidence>
<sequence>MEYVNEKISRWITHLKPVNSQAFKRCQYNILNLLSVSEKAADHTKVS</sequence>
<comment type="caution">
    <text evidence="1">The sequence shown here is derived from an EMBL/GenBank/DDBJ whole genome shotgun (WGS) entry which is preliminary data.</text>
</comment>
<dbReference type="Proteomes" id="UP000004625">
    <property type="component" value="Unassembled WGS sequence"/>
</dbReference>
<gene>
    <name evidence="1" type="ORF">HMPREF9103_01323</name>
</gene>
<dbReference type="HOGENOM" id="CLU_3169532_0_0_9"/>